<name>A0A316DCP2_9BACL</name>
<feature type="transmembrane region" description="Helical" evidence="1">
    <location>
        <begin position="38"/>
        <end position="55"/>
    </location>
</feature>
<dbReference type="RefSeq" id="WP_109686256.1">
    <property type="nucleotide sequence ID" value="NZ_QGGL01000002.1"/>
</dbReference>
<organism evidence="2 3">
    <name type="scientific">Tumebacillus permanentifrigoris</name>
    <dbReference type="NCBI Taxonomy" id="378543"/>
    <lineage>
        <taxon>Bacteria</taxon>
        <taxon>Bacillati</taxon>
        <taxon>Bacillota</taxon>
        <taxon>Bacilli</taxon>
        <taxon>Bacillales</taxon>
        <taxon>Alicyclobacillaceae</taxon>
        <taxon>Tumebacillus</taxon>
    </lineage>
</organism>
<keyword evidence="1" id="KW-1133">Transmembrane helix</keyword>
<dbReference type="EMBL" id="QGGL01000002">
    <property type="protein sequence ID" value="PWK15937.1"/>
    <property type="molecule type" value="Genomic_DNA"/>
</dbReference>
<keyword evidence="1" id="KW-0812">Transmembrane</keyword>
<keyword evidence="3" id="KW-1185">Reference proteome</keyword>
<protein>
    <submittedName>
        <fullName evidence="2">Uncharacterized protein</fullName>
    </submittedName>
</protein>
<sequence length="65" mass="6998">MDEKNLPTWLLVAVVVGLGEVSYYLWKHYGFGLGTKTAVAVTGLAAIATGIIYLSRTVKSKAVKK</sequence>
<dbReference type="AlphaFoldDB" id="A0A316DCP2"/>
<evidence type="ECO:0000313" key="3">
    <source>
        <dbReference type="Proteomes" id="UP000245634"/>
    </source>
</evidence>
<keyword evidence="1" id="KW-0472">Membrane</keyword>
<proteinExistence type="predicted"/>
<evidence type="ECO:0000313" key="2">
    <source>
        <dbReference type="EMBL" id="PWK15937.1"/>
    </source>
</evidence>
<accession>A0A316DCP2</accession>
<comment type="caution">
    <text evidence="2">The sequence shown here is derived from an EMBL/GenBank/DDBJ whole genome shotgun (WGS) entry which is preliminary data.</text>
</comment>
<dbReference type="Proteomes" id="UP000245634">
    <property type="component" value="Unassembled WGS sequence"/>
</dbReference>
<evidence type="ECO:0000256" key="1">
    <source>
        <dbReference type="SAM" id="Phobius"/>
    </source>
</evidence>
<feature type="transmembrane region" description="Helical" evidence="1">
    <location>
        <begin position="7"/>
        <end position="26"/>
    </location>
</feature>
<reference evidence="2 3" key="1">
    <citation type="submission" date="2018-05" db="EMBL/GenBank/DDBJ databases">
        <title>Genomic Encyclopedia of Type Strains, Phase IV (KMG-IV): sequencing the most valuable type-strain genomes for metagenomic binning, comparative biology and taxonomic classification.</title>
        <authorList>
            <person name="Goeker M."/>
        </authorList>
    </citation>
    <scope>NUCLEOTIDE SEQUENCE [LARGE SCALE GENOMIC DNA]</scope>
    <source>
        <strain evidence="2 3">DSM 18773</strain>
    </source>
</reference>
<gene>
    <name evidence="2" type="ORF">C7459_102183</name>
</gene>